<comment type="similarity">
    <text evidence="2">Belongs to the hyi family.</text>
</comment>
<evidence type="ECO:0000256" key="2">
    <source>
        <dbReference type="PIRNR" id="PIRNR006241"/>
    </source>
</evidence>
<evidence type="ECO:0000256" key="1">
    <source>
        <dbReference type="ARBA" id="ARBA00023235"/>
    </source>
</evidence>
<evidence type="ECO:0000259" key="4">
    <source>
        <dbReference type="Pfam" id="PF01261"/>
    </source>
</evidence>
<dbReference type="Proteomes" id="UP000654108">
    <property type="component" value="Unassembled WGS sequence"/>
</dbReference>
<evidence type="ECO:0000313" key="6">
    <source>
        <dbReference type="Proteomes" id="UP000654108"/>
    </source>
</evidence>
<organism evidence="5 6">
    <name type="scientific">Devosia oryzisoli</name>
    <dbReference type="NCBI Taxonomy" id="2774138"/>
    <lineage>
        <taxon>Bacteria</taxon>
        <taxon>Pseudomonadati</taxon>
        <taxon>Pseudomonadota</taxon>
        <taxon>Alphaproteobacteria</taxon>
        <taxon>Hyphomicrobiales</taxon>
        <taxon>Devosiaceae</taxon>
        <taxon>Devosia</taxon>
    </lineage>
</organism>
<dbReference type="PANTHER" id="PTHR43489">
    <property type="entry name" value="ISOMERASE"/>
    <property type="match status" value="1"/>
</dbReference>
<comment type="caution">
    <text evidence="5">The sequence shown here is derived from an EMBL/GenBank/DDBJ whole genome shotgun (WGS) entry which is preliminary data.</text>
</comment>
<proteinExistence type="inferred from homology"/>
<dbReference type="InterPro" id="IPR013022">
    <property type="entry name" value="Xyl_isomerase-like_TIM-brl"/>
</dbReference>
<dbReference type="GO" id="GO:0016853">
    <property type="term" value="F:isomerase activity"/>
    <property type="evidence" value="ECO:0007669"/>
    <property type="project" value="UniProtKB-KW"/>
</dbReference>
<gene>
    <name evidence="5" type="ORF">IC608_02815</name>
</gene>
<evidence type="ECO:0000256" key="3">
    <source>
        <dbReference type="PIRSR" id="PIRSR006241-50"/>
    </source>
</evidence>
<name>A0A927FS36_9HYPH</name>
<dbReference type="InterPro" id="IPR050417">
    <property type="entry name" value="Sugar_Epim/Isomerase"/>
</dbReference>
<dbReference type="InterPro" id="IPR036237">
    <property type="entry name" value="Xyl_isomerase-like_sf"/>
</dbReference>
<evidence type="ECO:0000313" key="5">
    <source>
        <dbReference type="EMBL" id="MBD8064407.1"/>
    </source>
</evidence>
<feature type="active site" description="Proton donor/acceptor" evidence="3">
    <location>
        <position position="236"/>
    </location>
</feature>
<dbReference type="InterPro" id="IPR026040">
    <property type="entry name" value="HyI-like"/>
</dbReference>
<dbReference type="RefSeq" id="WP_191773761.1">
    <property type="nucleotide sequence ID" value="NZ_JACYFU010000001.1"/>
</dbReference>
<keyword evidence="6" id="KW-1185">Reference proteome</keyword>
<feature type="domain" description="Xylose isomerase-like TIM barrel" evidence="4">
    <location>
        <begin position="25"/>
        <end position="251"/>
    </location>
</feature>
<dbReference type="AlphaFoldDB" id="A0A927FS36"/>
<protein>
    <submittedName>
        <fullName evidence="5">TIM barrel protein</fullName>
    </submittedName>
</protein>
<reference evidence="5" key="1">
    <citation type="submission" date="2020-09" db="EMBL/GenBank/DDBJ databases">
        <title>Genome seq and assembly of Devosia sp.</title>
        <authorList>
            <person name="Chhetri G."/>
        </authorList>
    </citation>
    <scope>NUCLEOTIDE SEQUENCE</scope>
    <source>
        <strain evidence="5">PTR5</strain>
    </source>
</reference>
<keyword evidence="1 2" id="KW-0413">Isomerase</keyword>
<feature type="active site" description="Proton donor/acceptor" evidence="3">
    <location>
        <position position="138"/>
    </location>
</feature>
<dbReference type="Pfam" id="PF01261">
    <property type="entry name" value="AP_endonuc_2"/>
    <property type="match status" value="1"/>
</dbReference>
<dbReference type="EMBL" id="JACYFU010000001">
    <property type="protein sequence ID" value="MBD8064407.1"/>
    <property type="molecule type" value="Genomic_DNA"/>
</dbReference>
<dbReference type="Gene3D" id="3.20.20.150">
    <property type="entry name" value="Divalent-metal-dependent TIM barrel enzymes"/>
    <property type="match status" value="1"/>
</dbReference>
<dbReference type="PIRSF" id="PIRSF006241">
    <property type="entry name" value="HyI"/>
    <property type="match status" value="1"/>
</dbReference>
<dbReference type="SUPFAM" id="SSF51658">
    <property type="entry name" value="Xylose isomerase-like"/>
    <property type="match status" value="1"/>
</dbReference>
<accession>A0A927FS36</accession>
<sequence length="257" mass="28056">MMRFSACIEWLFADEASDLAERIGLAKRAGLDAVEFWLWSNKNIASIDAALKAADIPLTGFVAEPMIALTDPANREDFLAGLEQSVAVAQRLGARVLIAQAGNDLPGVPRQHQRATLVETLARAADRLKGTNVKLGLEPLNTLIDHPGYFLSSTQDALDIVDEISREEIGIVYDLYHSAVMGERIEDVLKNRVDRVVHAHVADHPGRNEPGGGTIDLRSRLAWLASHGYAGAVGLEYKPLARTSRGISQVLEHLRPN</sequence>